<accession>A0A015MS12</accession>
<comment type="caution">
    <text evidence="2">The sequence shown here is derived from an EMBL/GenBank/DDBJ whole genome shotgun (WGS) entry which is preliminary data.</text>
</comment>
<feature type="region of interest" description="Disordered" evidence="1">
    <location>
        <begin position="43"/>
        <end position="69"/>
    </location>
</feature>
<organism evidence="2 3">
    <name type="scientific">Rhizophagus irregularis (strain DAOM 197198w)</name>
    <name type="common">Glomus intraradices</name>
    <dbReference type="NCBI Taxonomy" id="1432141"/>
    <lineage>
        <taxon>Eukaryota</taxon>
        <taxon>Fungi</taxon>
        <taxon>Fungi incertae sedis</taxon>
        <taxon>Mucoromycota</taxon>
        <taxon>Glomeromycotina</taxon>
        <taxon>Glomeromycetes</taxon>
        <taxon>Glomerales</taxon>
        <taxon>Glomeraceae</taxon>
        <taxon>Rhizophagus</taxon>
    </lineage>
</organism>
<feature type="compositionally biased region" description="Basic and acidic residues" evidence="1">
    <location>
        <begin position="45"/>
        <end position="54"/>
    </location>
</feature>
<sequence>MEFKVAALIPRCYTTNKSRTHLSNCNNFKEVYTTEGVEEILSRTVPEDKRKSDNPDSGNENTQLLKKAT</sequence>
<evidence type="ECO:0000313" key="2">
    <source>
        <dbReference type="EMBL" id="EXX69528.1"/>
    </source>
</evidence>
<evidence type="ECO:0000256" key="1">
    <source>
        <dbReference type="SAM" id="MobiDB-lite"/>
    </source>
</evidence>
<feature type="compositionally biased region" description="Polar residues" evidence="1">
    <location>
        <begin position="55"/>
        <end position="69"/>
    </location>
</feature>
<keyword evidence="3" id="KW-1185">Reference proteome</keyword>
<reference evidence="2 3" key="1">
    <citation type="submission" date="2014-02" db="EMBL/GenBank/DDBJ databases">
        <title>Single nucleus genome sequencing reveals high similarity among nuclei of an endomycorrhizal fungus.</title>
        <authorList>
            <person name="Lin K."/>
            <person name="Geurts R."/>
            <person name="Zhang Z."/>
            <person name="Limpens E."/>
            <person name="Saunders D.G."/>
            <person name="Mu D."/>
            <person name="Pang E."/>
            <person name="Cao H."/>
            <person name="Cha H."/>
            <person name="Lin T."/>
            <person name="Zhou Q."/>
            <person name="Shang Y."/>
            <person name="Li Y."/>
            <person name="Ivanov S."/>
            <person name="Sharma T."/>
            <person name="Velzen R.V."/>
            <person name="Ruijter N.D."/>
            <person name="Aanen D.K."/>
            <person name="Win J."/>
            <person name="Kamoun S."/>
            <person name="Bisseling T."/>
            <person name="Huang S."/>
        </authorList>
    </citation>
    <scope>NUCLEOTIDE SEQUENCE [LARGE SCALE GENOMIC DNA]</scope>
    <source>
        <strain evidence="3">DAOM197198w</strain>
    </source>
</reference>
<evidence type="ECO:0000313" key="3">
    <source>
        <dbReference type="Proteomes" id="UP000022910"/>
    </source>
</evidence>
<dbReference type="AlphaFoldDB" id="A0A015MS12"/>
<proteinExistence type="predicted"/>
<gene>
    <name evidence="2" type="ORF">RirG_095260</name>
</gene>
<protein>
    <submittedName>
        <fullName evidence="2">Uncharacterized protein</fullName>
    </submittedName>
</protein>
<dbReference type="HOGENOM" id="CLU_2777275_0_0_1"/>
<dbReference type="EMBL" id="JEMT01016824">
    <property type="protein sequence ID" value="EXX69528.1"/>
    <property type="molecule type" value="Genomic_DNA"/>
</dbReference>
<dbReference type="STRING" id="1432141.A0A015MS12"/>
<dbReference type="OrthoDB" id="2312101at2759"/>
<dbReference type="Proteomes" id="UP000022910">
    <property type="component" value="Unassembled WGS sequence"/>
</dbReference>
<name>A0A015MS12_RHIIW</name>